<comment type="caution">
    <text evidence="2">The sequence shown here is derived from an EMBL/GenBank/DDBJ whole genome shotgun (WGS) entry which is preliminary data.</text>
</comment>
<accession>A0A9P6B301</accession>
<name>A0A9P6B301_9AGAM</name>
<dbReference type="Proteomes" id="UP000886523">
    <property type="component" value="Unassembled WGS sequence"/>
</dbReference>
<reference evidence="2" key="1">
    <citation type="journal article" date="2020" name="Nat. Commun.">
        <title>Large-scale genome sequencing of mycorrhizal fungi provides insights into the early evolution of symbiotic traits.</title>
        <authorList>
            <person name="Miyauchi S."/>
            <person name="Kiss E."/>
            <person name="Kuo A."/>
            <person name="Drula E."/>
            <person name="Kohler A."/>
            <person name="Sanchez-Garcia M."/>
            <person name="Morin E."/>
            <person name="Andreopoulos B."/>
            <person name="Barry K.W."/>
            <person name="Bonito G."/>
            <person name="Buee M."/>
            <person name="Carver A."/>
            <person name="Chen C."/>
            <person name="Cichocki N."/>
            <person name="Clum A."/>
            <person name="Culley D."/>
            <person name="Crous P.W."/>
            <person name="Fauchery L."/>
            <person name="Girlanda M."/>
            <person name="Hayes R.D."/>
            <person name="Keri Z."/>
            <person name="LaButti K."/>
            <person name="Lipzen A."/>
            <person name="Lombard V."/>
            <person name="Magnuson J."/>
            <person name="Maillard F."/>
            <person name="Murat C."/>
            <person name="Nolan M."/>
            <person name="Ohm R.A."/>
            <person name="Pangilinan J."/>
            <person name="Pereira M.F."/>
            <person name="Perotto S."/>
            <person name="Peter M."/>
            <person name="Pfister S."/>
            <person name="Riley R."/>
            <person name="Sitrit Y."/>
            <person name="Stielow J.B."/>
            <person name="Szollosi G."/>
            <person name="Zifcakova L."/>
            <person name="Stursova M."/>
            <person name="Spatafora J.W."/>
            <person name="Tedersoo L."/>
            <person name="Vaario L.M."/>
            <person name="Yamada A."/>
            <person name="Yan M."/>
            <person name="Wang P."/>
            <person name="Xu J."/>
            <person name="Bruns T."/>
            <person name="Baldrian P."/>
            <person name="Vilgalys R."/>
            <person name="Dunand C."/>
            <person name="Henrissat B."/>
            <person name="Grigoriev I.V."/>
            <person name="Hibbett D."/>
            <person name="Nagy L.G."/>
            <person name="Martin F.M."/>
        </authorList>
    </citation>
    <scope>NUCLEOTIDE SEQUENCE</scope>
    <source>
        <strain evidence="2">UP504</strain>
    </source>
</reference>
<evidence type="ECO:0000313" key="2">
    <source>
        <dbReference type="EMBL" id="KAF9516452.1"/>
    </source>
</evidence>
<keyword evidence="3" id="KW-1185">Reference proteome</keyword>
<proteinExistence type="predicted"/>
<feature type="region of interest" description="Disordered" evidence="1">
    <location>
        <begin position="1"/>
        <end position="36"/>
    </location>
</feature>
<evidence type="ECO:0000313" key="3">
    <source>
        <dbReference type="Proteomes" id="UP000886523"/>
    </source>
</evidence>
<feature type="compositionally biased region" description="Polar residues" evidence="1">
    <location>
        <begin position="1"/>
        <end position="17"/>
    </location>
</feature>
<sequence>MTLETSTPISDPANIQTRPRAKHGTAQPPRPPPFDYLQLYDDATNKVPHTRKSPFSLRAIPPEECTRPRMKYRHAVMQDPNPNYGATHPLQRGCGNLGVVLGCVFSMHETPREEQTQAAHPMALIWDGAQQRRKPWCHTPAAAETGWYNKSLLTQGRKWSYHLGKYWVLLANVPIRKEGLFDPSLVEFCFWQEWQYKECYKAQ</sequence>
<organism evidence="2 3">
    <name type="scientific">Hydnum rufescens UP504</name>
    <dbReference type="NCBI Taxonomy" id="1448309"/>
    <lineage>
        <taxon>Eukaryota</taxon>
        <taxon>Fungi</taxon>
        <taxon>Dikarya</taxon>
        <taxon>Basidiomycota</taxon>
        <taxon>Agaricomycotina</taxon>
        <taxon>Agaricomycetes</taxon>
        <taxon>Cantharellales</taxon>
        <taxon>Hydnaceae</taxon>
        <taxon>Hydnum</taxon>
    </lineage>
</organism>
<dbReference type="AlphaFoldDB" id="A0A9P6B301"/>
<evidence type="ECO:0000256" key="1">
    <source>
        <dbReference type="SAM" id="MobiDB-lite"/>
    </source>
</evidence>
<dbReference type="EMBL" id="MU128939">
    <property type="protein sequence ID" value="KAF9516452.1"/>
    <property type="molecule type" value="Genomic_DNA"/>
</dbReference>
<gene>
    <name evidence="2" type="ORF">BS47DRAFT_1360296</name>
</gene>
<protein>
    <submittedName>
        <fullName evidence="2">Uncharacterized protein</fullName>
    </submittedName>
</protein>